<dbReference type="AlphaFoldDB" id="A0A069QDQ3"/>
<accession>A0A069QDQ3</accession>
<evidence type="ECO:0000313" key="1">
    <source>
        <dbReference type="EMBL" id="KDR51023.1"/>
    </source>
</evidence>
<organism evidence="1 2">
    <name type="scientific">Hoylesella loescheii DSM 19665 = JCM 12249 = ATCC 15930</name>
    <dbReference type="NCBI Taxonomy" id="1122985"/>
    <lineage>
        <taxon>Bacteria</taxon>
        <taxon>Pseudomonadati</taxon>
        <taxon>Bacteroidota</taxon>
        <taxon>Bacteroidia</taxon>
        <taxon>Bacteroidales</taxon>
        <taxon>Prevotellaceae</taxon>
        <taxon>Hoylesella</taxon>
    </lineage>
</organism>
<proteinExistence type="predicted"/>
<sequence length="61" mass="6877">MAGIVFVGWKSYFIGKCAHVFKDAQVGSPLGVLILRQDTRLFPRARIYNKVCGCLERNGIY</sequence>
<protein>
    <submittedName>
        <fullName evidence="1">Uncharacterized protein</fullName>
    </submittedName>
</protein>
<keyword evidence="2" id="KW-1185">Reference proteome</keyword>
<reference evidence="1 2" key="1">
    <citation type="submission" date="2013-08" db="EMBL/GenBank/DDBJ databases">
        <authorList>
            <person name="Weinstock G."/>
            <person name="Sodergren E."/>
            <person name="Wylie T."/>
            <person name="Fulton L."/>
            <person name="Fulton R."/>
            <person name="Fronick C."/>
            <person name="O'Laughlin M."/>
            <person name="Godfrey J."/>
            <person name="Miner T."/>
            <person name="Herter B."/>
            <person name="Appelbaum E."/>
            <person name="Cordes M."/>
            <person name="Lek S."/>
            <person name="Wollam A."/>
            <person name="Pepin K.H."/>
            <person name="Palsikar V.B."/>
            <person name="Mitreva M."/>
            <person name="Wilson R.K."/>
        </authorList>
    </citation>
    <scope>NUCLEOTIDE SEQUENCE [LARGE SCALE GENOMIC DNA]</scope>
    <source>
        <strain evidence="1 2">ATCC 15930</strain>
    </source>
</reference>
<dbReference type="PATRIC" id="fig|1122985.7.peg.3034"/>
<dbReference type="EMBL" id="JNGW01000127">
    <property type="protein sequence ID" value="KDR51023.1"/>
    <property type="molecule type" value="Genomic_DNA"/>
</dbReference>
<comment type="caution">
    <text evidence="1">The sequence shown here is derived from an EMBL/GenBank/DDBJ whole genome shotgun (WGS) entry which is preliminary data.</text>
</comment>
<dbReference type="HOGENOM" id="CLU_2918841_0_0_10"/>
<evidence type="ECO:0000313" key="2">
    <source>
        <dbReference type="Proteomes" id="UP000027442"/>
    </source>
</evidence>
<gene>
    <name evidence="1" type="ORF">HMPREF1991_02933</name>
</gene>
<name>A0A069QDQ3_HOYLO</name>
<dbReference type="Proteomes" id="UP000027442">
    <property type="component" value="Unassembled WGS sequence"/>
</dbReference>